<keyword evidence="3" id="KW-1185">Reference proteome</keyword>
<reference evidence="2" key="1">
    <citation type="journal article" date="2022" name="Int. J. Mol. Sci.">
        <title>Draft Genome of Tanacetum Coccineum: Genomic Comparison of Closely Related Tanacetum-Family Plants.</title>
        <authorList>
            <person name="Yamashiro T."/>
            <person name="Shiraishi A."/>
            <person name="Nakayama K."/>
            <person name="Satake H."/>
        </authorList>
    </citation>
    <scope>NUCLEOTIDE SEQUENCE</scope>
</reference>
<proteinExistence type="predicted"/>
<comment type="caution">
    <text evidence="2">The sequence shown here is derived from an EMBL/GenBank/DDBJ whole genome shotgun (WGS) entry which is preliminary data.</text>
</comment>
<evidence type="ECO:0000313" key="2">
    <source>
        <dbReference type="EMBL" id="GJT09492.1"/>
    </source>
</evidence>
<name>A0ABQ5B723_9ASTR</name>
<reference evidence="2" key="2">
    <citation type="submission" date="2022-01" db="EMBL/GenBank/DDBJ databases">
        <authorList>
            <person name="Yamashiro T."/>
            <person name="Shiraishi A."/>
            <person name="Satake H."/>
            <person name="Nakayama K."/>
        </authorList>
    </citation>
    <scope>NUCLEOTIDE SEQUENCE</scope>
</reference>
<gene>
    <name evidence="2" type="ORF">Tco_0856534</name>
</gene>
<evidence type="ECO:0008006" key="4">
    <source>
        <dbReference type="Google" id="ProtNLM"/>
    </source>
</evidence>
<organism evidence="2 3">
    <name type="scientific">Tanacetum coccineum</name>
    <dbReference type="NCBI Taxonomy" id="301880"/>
    <lineage>
        <taxon>Eukaryota</taxon>
        <taxon>Viridiplantae</taxon>
        <taxon>Streptophyta</taxon>
        <taxon>Embryophyta</taxon>
        <taxon>Tracheophyta</taxon>
        <taxon>Spermatophyta</taxon>
        <taxon>Magnoliopsida</taxon>
        <taxon>eudicotyledons</taxon>
        <taxon>Gunneridae</taxon>
        <taxon>Pentapetalae</taxon>
        <taxon>asterids</taxon>
        <taxon>campanulids</taxon>
        <taxon>Asterales</taxon>
        <taxon>Asteraceae</taxon>
        <taxon>Asteroideae</taxon>
        <taxon>Anthemideae</taxon>
        <taxon>Anthemidinae</taxon>
        <taxon>Tanacetum</taxon>
    </lineage>
</organism>
<evidence type="ECO:0000313" key="3">
    <source>
        <dbReference type="Proteomes" id="UP001151760"/>
    </source>
</evidence>
<dbReference type="EMBL" id="BQNB010012911">
    <property type="protein sequence ID" value="GJT09492.1"/>
    <property type="molecule type" value="Genomic_DNA"/>
</dbReference>
<feature type="compositionally biased region" description="Low complexity" evidence="1">
    <location>
        <begin position="193"/>
        <end position="204"/>
    </location>
</feature>
<evidence type="ECO:0000256" key="1">
    <source>
        <dbReference type="SAM" id="MobiDB-lite"/>
    </source>
</evidence>
<feature type="compositionally biased region" description="Basic and acidic residues" evidence="1">
    <location>
        <begin position="177"/>
        <end position="186"/>
    </location>
</feature>
<feature type="region of interest" description="Disordered" evidence="1">
    <location>
        <begin position="145"/>
        <end position="204"/>
    </location>
</feature>
<feature type="compositionally biased region" description="Acidic residues" evidence="1">
    <location>
        <begin position="167"/>
        <end position="176"/>
    </location>
</feature>
<protein>
    <recommendedName>
        <fullName evidence="4">No apical meristem-associated C-terminal domain-containing protein</fullName>
    </recommendedName>
</protein>
<dbReference type="Proteomes" id="UP001151760">
    <property type="component" value="Unassembled WGS sequence"/>
</dbReference>
<sequence>MYRPSFNLLYPSPQPNKGYSPLNRINLDMDMENLFGTQEYYMGQGSGGTQDYYTSQDYSMGHGSAKTTINKEASKPWTTAEDVALCKAWVDVSDNNIKGNAMKTRIHPRIGNFFVVYDNVKQRHESGSCDLIVYQKALQEYEQKSKTYGTTSHDTSDSAHGGLNLNEEVDDSEEEVREVRPIGRDQAKKKKATSSSSRSESSAVAGGGLVTLVADKWNLRTFELL</sequence>
<accession>A0ABQ5B723</accession>